<organism evidence="3 4">
    <name type="scientific">Flavobacterium terrigena</name>
    <dbReference type="NCBI Taxonomy" id="402734"/>
    <lineage>
        <taxon>Bacteria</taxon>
        <taxon>Pseudomonadati</taxon>
        <taxon>Bacteroidota</taxon>
        <taxon>Flavobacteriia</taxon>
        <taxon>Flavobacteriales</taxon>
        <taxon>Flavobacteriaceae</taxon>
        <taxon>Flavobacterium</taxon>
    </lineage>
</organism>
<dbReference type="RefSeq" id="WP_091311300.1">
    <property type="nucleotide sequence ID" value="NZ_CBCSJU010000007.1"/>
</dbReference>
<dbReference type="Gene3D" id="3.40.50.2000">
    <property type="entry name" value="Glycogen Phosphorylase B"/>
    <property type="match status" value="2"/>
</dbReference>
<dbReference type="STRING" id="402734.SAMN05660918_1661"/>
<proteinExistence type="predicted"/>
<evidence type="ECO:0000313" key="3">
    <source>
        <dbReference type="EMBL" id="SEI79794.1"/>
    </source>
</evidence>
<dbReference type="Proteomes" id="UP000199702">
    <property type="component" value="Unassembled WGS sequence"/>
</dbReference>
<dbReference type="GO" id="GO:0016757">
    <property type="term" value="F:glycosyltransferase activity"/>
    <property type="evidence" value="ECO:0007669"/>
    <property type="project" value="InterPro"/>
</dbReference>
<protein>
    <submittedName>
        <fullName evidence="3">Glycosyltransferase involved in cell wall bisynthesis</fullName>
    </submittedName>
</protein>
<reference evidence="4" key="1">
    <citation type="submission" date="2016-10" db="EMBL/GenBank/DDBJ databases">
        <authorList>
            <person name="Varghese N."/>
            <person name="Submissions S."/>
        </authorList>
    </citation>
    <scope>NUCLEOTIDE SEQUENCE [LARGE SCALE GENOMIC DNA]</scope>
    <source>
        <strain evidence="4">DSM 17934</strain>
    </source>
</reference>
<keyword evidence="3" id="KW-0808">Transferase</keyword>
<dbReference type="AlphaFoldDB" id="A0A1H6TNP0"/>
<feature type="domain" description="Glycosyl transferase family 1" evidence="1">
    <location>
        <begin position="189"/>
        <end position="315"/>
    </location>
</feature>
<evidence type="ECO:0000259" key="1">
    <source>
        <dbReference type="Pfam" id="PF00534"/>
    </source>
</evidence>
<sequence>MKIAILGTRGIPNYYGGFEQFAEFFSVYLAEKGHDVYCYNSHNHKYQEKTFHGVNLIHKHDPEYKFGTFGQFIYDFNCIMDSRKRNFDIILQLGYTSNSVWFFLMPKKSINIINMDGLEWKRSKYSKPVQQFLKLAEWLAAKSGDYLVSDSLGIKKFLLEKYKKESTYIAYGAYPFNSPNEDILKEYQVEKENFNMIMARFEPENNLDMVLEGVALNSEDKTPILVVGNHNTKYGEYLKNKFKPHENIRFMGGIYNLQHLNNLRYYSKLYFHGHSVGGTNPSLLEAMASQALIAAHNNDFNKGVLKENAFYFSNPTEVKNLLNNSKKSNNLPFIKNNYEAIVNEFNWTKINGDYLQLFEQCMERYKAGKSK</sequence>
<dbReference type="OrthoDB" id="9792269at2"/>
<dbReference type="Pfam" id="PF09314">
    <property type="entry name" value="DUF1972"/>
    <property type="match status" value="1"/>
</dbReference>
<accession>A0A1H6TNP0</accession>
<dbReference type="InterPro" id="IPR015393">
    <property type="entry name" value="DUF1972"/>
</dbReference>
<dbReference type="InterPro" id="IPR001296">
    <property type="entry name" value="Glyco_trans_1"/>
</dbReference>
<dbReference type="EMBL" id="FNYA01000003">
    <property type="protein sequence ID" value="SEI79794.1"/>
    <property type="molecule type" value="Genomic_DNA"/>
</dbReference>
<evidence type="ECO:0000313" key="4">
    <source>
        <dbReference type="Proteomes" id="UP000199702"/>
    </source>
</evidence>
<name>A0A1H6TNP0_9FLAO</name>
<evidence type="ECO:0000259" key="2">
    <source>
        <dbReference type="Pfam" id="PF09314"/>
    </source>
</evidence>
<dbReference type="Pfam" id="PF00534">
    <property type="entry name" value="Glycos_transf_1"/>
    <property type="match status" value="1"/>
</dbReference>
<keyword evidence="4" id="KW-1185">Reference proteome</keyword>
<feature type="domain" description="DUF1972" evidence="2">
    <location>
        <begin position="3"/>
        <end position="173"/>
    </location>
</feature>
<gene>
    <name evidence="3" type="ORF">SAMN05660918_1661</name>
</gene>
<dbReference type="SUPFAM" id="SSF53756">
    <property type="entry name" value="UDP-Glycosyltransferase/glycogen phosphorylase"/>
    <property type="match status" value="1"/>
</dbReference>